<feature type="signal peptide" evidence="3">
    <location>
        <begin position="1"/>
        <end position="16"/>
    </location>
</feature>
<evidence type="ECO:0000256" key="2">
    <source>
        <dbReference type="SAM" id="Phobius"/>
    </source>
</evidence>
<feature type="disulfide bond" evidence="1">
    <location>
        <begin position="411"/>
        <end position="420"/>
    </location>
</feature>
<feature type="domain" description="EGF-like" evidence="4">
    <location>
        <begin position="388"/>
        <end position="421"/>
    </location>
</feature>
<accession>A0A7S4KB95</accession>
<comment type="caution">
    <text evidence="1">Lacks conserved residue(s) required for the propagation of feature annotation.</text>
</comment>
<keyword evidence="2" id="KW-1133">Transmembrane helix</keyword>
<dbReference type="PROSITE" id="PS50026">
    <property type="entry name" value="EGF_3"/>
    <property type="match status" value="1"/>
</dbReference>
<evidence type="ECO:0000313" key="5">
    <source>
        <dbReference type="EMBL" id="CAE2289540.1"/>
    </source>
</evidence>
<evidence type="ECO:0000256" key="3">
    <source>
        <dbReference type="SAM" id="SignalP"/>
    </source>
</evidence>
<feature type="disulfide bond" evidence="1">
    <location>
        <begin position="392"/>
        <end position="402"/>
    </location>
</feature>
<sequence>MKFFLLFCAVVAVVVCDTVVVEQIRFDFDNTDGVATQTFTLPFNYAGSINISLDDSPESDVLLCLHWVVPVVAPYGEDVDLGSIWEKTCTSYWPVNVGDPFKETGVILRSGEYYFSAAVNNVDIDSTGIITGRDYDFSVNIVYTKCNDNMFGDTCTLPYSPLSYTEDTSMTVGSTPIYFTLPTLDITDTNTFDLFASSLNFDFDTMAPEGVEFTMLYRLEGSPQDGVNDGKECRSSTSCTIKNPPFTATPGFTWGLSISASEETNTTVSVSFRFCDSGEIGSDCEDYQTLDTDVGEVKKYSKKTVLVFDSSVSVAVGGLDGYEQQSVAPPVKVQIDAEPLPESEYDILLSEGAEANVAIIDMTGISADSKIVLSIDPSKSFGIWKVDGTTHCPNGCANHGTCSSQEYVCECDDKYEDLDCGHEIKDFTIEYIILIAVGSILILAILIGVPIYCYLNRNQEYDIVA</sequence>
<feature type="chain" id="PRO_5031041035" description="EGF-like domain-containing protein" evidence="3">
    <location>
        <begin position="17"/>
        <end position="465"/>
    </location>
</feature>
<dbReference type="Gene3D" id="2.60.120.260">
    <property type="entry name" value="Galactose-binding domain-like"/>
    <property type="match status" value="1"/>
</dbReference>
<feature type="transmembrane region" description="Helical" evidence="2">
    <location>
        <begin position="431"/>
        <end position="455"/>
    </location>
</feature>
<dbReference type="AlphaFoldDB" id="A0A7S4KB95"/>
<dbReference type="InterPro" id="IPR000742">
    <property type="entry name" value="EGF"/>
</dbReference>
<protein>
    <recommendedName>
        <fullName evidence="4">EGF-like domain-containing protein</fullName>
    </recommendedName>
</protein>
<keyword evidence="1" id="KW-1015">Disulfide bond</keyword>
<gene>
    <name evidence="5" type="ORF">NAES01612_LOCUS5068</name>
</gene>
<name>A0A7S4KB95_9EUKA</name>
<organism evidence="5">
    <name type="scientific">Paramoeba aestuarina</name>
    <dbReference type="NCBI Taxonomy" id="180227"/>
    <lineage>
        <taxon>Eukaryota</taxon>
        <taxon>Amoebozoa</taxon>
        <taxon>Discosea</taxon>
        <taxon>Flabellinia</taxon>
        <taxon>Dactylopodida</taxon>
        <taxon>Paramoebidae</taxon>
        <taxon>Paramoeba</taxon>
    </lineage>
</organism>
<keyword evidence="2" id="KW-0812">Transmembrane</keyword>
<keyword evidence="2" id="KW-0472">Membrane</keyword>
<evidence type="ECO:0000256" key="1">
    <source>
        <dbReference type="PROSITE-ProRule" id="PRU00076"/>
    </source>
</evidence>
<proteinExistence type="predicted"/>
<evidence type="ECO:0000259" key="4">
    <source>
        <dbReference type="PROSITE" id="PS50026"/>
    </source>
</evidence>
<keyword evidence="1" id="KW-0245">EGF-like domain</keyword>
<keyword evidence="3" id="KW-0732">Signal</keyword>
<reference evidence="5" key="1">
    <citation type="submission" date="2021-01" db="EMBL/GenBank/DDBJ databases">
        <authorList>
            <person name="Corre E."/>
            <person name="Pelletier E."/>
            <person name="Niang G."/>
            <person name="Scheremetjew M."/>
            <person name="Finn R."/>
            <person name="Kale V."/>
            <person name="Holt S."/>
            <person name="Cochrane G."/>
            <person name="Meng A."/>
            <person name="Brown T."/>
            <person name="Cohen L."/>
        </authorList>
    </citation>
    <scope>NUCLEOTIDE SEQUENCE</scope>
    <source>
        <strain evidence="5">SoJaBio B1-5/56/2</strain>
    </source>
</reference>
<dbReference type="EMBL" id="HBKR01007685">
    <property type="protein sequence ID" value="CAE2289540.1"/>
    <property type="molecule type" value="Transcribed_RNA"/>
</dbReference>